<feature type="domain" description="Guanylate cyclase" evidence="19">
    <location>
        <begin position="283"/>
        <end position="410"/>
    </location>
</feature>
<accession>A0A553PPX8</accession>
<dbReference type="Pfam" id="PF00211">
    <property type="entry name" value="Guanylate_cyc"/>
    <property type="match status" value="2"/>
</dbReference>
<feature type="region of interest" description="Disordered" evidence="17">
    <location>
        <begin position="2178"/>
        <end position="2233"/>
    </location>
</feature>
<feature type="compositionally biased region" description="Pro residues" evidence="17">
    <location>
        <begin position="1269"/>
        <end position="1282"/>
    </location>
</feature>
<evidence type="ECO:0000256" key="16">
    <source>
        <dbReference type="RuleBase" id="RU000405"/>
    </source>
</evidence>
<feature type="transmembrane region" description="Helical" evidence="18">
    <location>
        <begin position="600"/>
        <end position="623"/>
    </location>
</feature>
<keyword evidence="15 16" id="KW-0456">Lyase</keyword>
<feature type="transmembrane region" description="Helical" evidence="18">
    <location>
        <begin position="75"/>
        <end position="94"/>
    </location>
</feature>
<evidence type="ECO:0000256" key="11">
    <source>
        <dbReference type="ARBA" id="ARBA00022989"/>
    </source>
</evidence>
<comment type="caution">
    <text evidence="20">The sequence shown here is derived from an EMBL/GenBank/DDBJ whole genome shotgun (WGS) entry which is preliminary data.</text>
</comment>
<feature type="transmembrane region" description="Helical" evidence="18">
    <location>
        <begin position="629"/>
        <end position="652"/>
    </location>
</feature>
<protein>
    <recommendedName>
        <fullName evidence="4">adenylate cyclase</fullName>
        <ecNumber evidence="4">4.6.1.1</ecNumber>
    </recommendedName>
</protein>
<evidence type="ECO:0000256" key="9">
    <source>
        <dbReference type="ARBA" id="ARBA00022840"/>
    </source>
</evidence>
<organism evidence="20 21">
    <name type="scientific">Tigriopus californicus</name>
    <name type="common">Marine copepod</name>
    <dbReference type="NCBI Taxonomy" id="6832"/>
    <lineage>
        <taxon>Eukaryota</taxon>
        <taxon>Metazoa</taxon>
        <taxon>Ecdysozoa</taxon>
        <taxon>Arthropoda</taxon>
        <taxon>Crustacea</taxon>
        <taxon>Multicrustacea</taxon>
        <taxon>Hexanauplia</taxon>
        <taxon>Copepoda</taxon>
        <taxon>Harpacticoida</taxon>
        <taxon>Harpacticidae</taxon>
        <taxon>Tigriopus</taxon>
    </lineage>
</organism>
<evidence type="ECO:0000256" key="12">
    <source>
        <dbReference type="ARBA" id="ARBA00022998"/>
    </source>
</evidence>
<evidence type="ECO:0000256" key="4">
    <source>
        <dbReference type="ARBA" id="ARBA00012201"/>
    </source>
</evidence>
<dbReference type="GO" id="GO:0046872">
    <property type="term" value="F:metal ion binding"/>
    <property type="evidence" value="ECO:0007669"/>
    <property type="project" value="UniProtKB-KW"/>
</dbReference>
<feature type="transmembrane region" description="Helical" evidence="18">
    <location>
        <begin position="46"/>
        <end position="69"/>
    </location>
</feature>
<feature type="region of interest" description="Disordered" evidence="17">
    <location>
        <begin position="2019"/>
        <end position="2105"/>
    </location>
</feature>
<evidence type="ECO:0000256" key="3">
    <source>
        <dbReference type="ARBA" id="ARBA00004141"/>
    </source>
</evidence>
<dbReference type="PANTHER" id="PTHR45627">
    <property type="entry name" value="ADENYLATE CYCLASE TYPE 1"/>
    <property type="match status" value="1"/>
</dbReference>
<dbReference type="OrthoDB" id="2107370at2759"/>
<dbReference type="PANTHER" id="PTHR45627:SF26">
    <property type="entry name" value="ADENYLATE CYCLASE TYPE 1"/>
    <property type="match status" value="1"/>
</dbReference>
<gene>
    <name evidence="20" type="ORF">TCAL_07080</name>
</gene>
<evidence type="ECO:0000256" key="14">
    <source>
        <dbReference type="ARBA" id="ARBA00023180"/>
    </source>
</evidence>
<dbReference type="SMART" id="SM00044">
    <property type="entry name" value="CYCc"/>
    <property type="match status" value="2"/>
</dbReference>
<evidence type="ECO:0000256" key="2">
    <source>
        <dbReference type="ARBA" id="ARBA00001946"/>
    </source>
</evidence>
<keyword evidence="13 18" id="KW-0472">Membrane</keyword>
<keyword evidence="6" id="KW-0479">Metal-binding</keyword>
<feature type="region of interest" description="Disordered" evidence="17">
    <location>
        <begin position="1398"/>
        <end position="1551"/>
    </location>
</feature>
<feature type="region of interest" description="Disordered" evidence="17">
    <location>
        <begin position="1826"/>
        <end position="1974"/>
    </location>
</feature>
<feature type="region of interest" description="Disordered" evidence="17">
    <location>
        <begin position="1110"/>
        <end position="1159"/>
    </location>
</feature>
<keyword evidence="14" id="KW-0325">Glycoprotein</keyword>
<evidence type="ECO:0000256" key="5">
    <source>
        <dbReference type="ARBA" id="ARBA00022692"/>
    </source>
</evidence>
<feature type="compositionally biased region" description="Acidic residues" evidence="17">
    <location>
        <begin position="1607"/>
        <end position="1628"/>
    </location>
</feature>
<dbReference type="GO" id="GO:0035556">
    <property type="term" value="P:intracellular signal transduction"/>
    <property type="evidence" value="ECO:0007669"/>
    <property type="project" value="InterPro"/>
</dbReference>
<dbReference type="InterPro" id="IPR018297">
    <property type="entry name" value="A/G_cyclase_CS"/>
</dbReference>
<dbReference type="PROSITE" id="PS50125">
    <property type="entry name" value="GUANYLATE_CYCLASE_2"/>
    <property type="match status" value="2"/>
</dbReference>
<feature type="compositionally biased region" description="Polar residues" evidence="17">
    <location>
        <begin position="1199"/>
        <end position="1227"/>
    </location>
</feature>
<feature type="transmembrane region" description="Helical" evidence="18">
    <location>
        <begin position="194"/>
        <end position="211"/>
    </location>
</feature>
<dbReference type="Gene3D" id="3.30.70.1230">
    <property type="entry name" value="Nucleotide cyclase"/>
    <property type="match status" value="2"/>
</dbReference>
<dbReference type="FunFam" id="3.30.70.1230:FF:000014">
    <property type="entry name" value="adenylate cyclase type 9"/>
    <property type="match status" value="1"/>
</dbReference>
<feature type="domain" description="Guanylate cyclase" evidence="19">
    <location>
        <begin position="861"/>
        <end position="1008"/>
    </location>
</feature>
<feature type="transmembrane region" description="Helical" evidence="18">
    <location>
        <begin position="741"/>
        <end position="761"/>
    </location>
</feature>
<evidence type="ECO:0000256" key="10">
    <source>
        <dbReference type="ARBA" id="ARBA00022842"/>
    </source>
</evidence>
<dbReference type="GO" id="GO:0005524">
    <property type="term" value="F:ATP binding"/>
    <property type="evidence" value="ECO:0007669"/>
    <property type="project" value="UniProtKB-KW"/>
</dbReference>
<keyword evidence="7" id="KW-0677">Repeat</keyword>
<dbReference type="Pfam" id="PF06327">
    <property type="entry name" value="Adcy_cons_dom"/>
    <property type="match status" value="1"/>
</dbReference>
<proteinExistence type="inferred from homology"/>
<dbReference type="Proteomes" id="UP000318571">
    <property type="component" value="Chromosome 6"/>
</dbReference>
<feature type="compositionally biased region" description="Low complexity" evidence="17">
    <location>
        <begin position="1400"/>
        <end position="1413"/>
    </location>
</feature>
<evidence type="ECO:0000256" key="17">
    <source>
        <dbReference type="SAM" id="MobiDB-lite"/>
    </source>
</evidence>
<comment type="subcellular location">
    <subcellularLocation>
        <location evidence="3">Membrane</location>
        <topology evidence="3">Multi-pass membrane protein</topology>
    </subcellularLocation>
</comment>
<feature type="region of interest" description="Disordered" evidence="17">
    <location>
        <begin position="1324"/>
        <end position="1366"/>
    </location>
</feature>
<dbReference type="GO" id="GO:0007189">
    <property type="term" value="P:adenylate cyclase-activating G protein-coupled receptor signaling pathway"/>
    <property type="evidence" value="ECO:0007669"/>
    <property type="project" value="TreeGrafter"/>
</dbReference>
<keyword evidence="10" id="KW-0460">Magnesium</keyword>
<dbReference type="CDD" id="cd07302">
    <property type="entry name" value="CHD"/>
    <property type="match status" value="2"/>
</dbReference>
<dbReference type="GO" id="GO:0006171">
    <property type="term" value="P:cAMP biosynthetic process"/>
    <property type="evidence" value="ECO:0007669"/>
    <property type="project" value="UniProtKB-KW"/>
</dbReference>
<dbReference type="InterPro" id="IPR009398">
    <property type="entry name" value="Adcy_conserved_dom"/>
</dbReference>
<keyword evidence="9" id="KW-0067">ATP-binding</keyword>
<dbReference type="SUPFAM" id="SSF55073">
    <property type="entry name" value="Nucleotide cyclase"/>
    <property type="match status" value="2"/>
</dbReference>
<feature type="compositionally biased region" description="Basic and acidic residues" evidence="17">
    <location>
        <begin position="1753"/>
        <end position="1773"/>
    </location>
</feature>
<feature type="transmembrane region" description="Helical" evidence="18">
    <location>
        <begin position="101"/>
        <end position="122"/>
    </location>
</feature>
<feature type="compositionally biased region" description="Low complexity" evidence="17">
    <location>
        <begin position="1114"/>
        <end position="1128"/>
    </location>
</feature>
<feature type="compositionally biased region" description="Basic and acidic residues" evidence="17">
    <location>
        <begin position="1414"/>
        <end position="1424"/>
    </location>
</feature>
<feature type="compositionally biased region" description="Basic and acidic residues" evidence="17">
    <location>
        <begin position="1955"/>
        <end position="1974"/>
    </location>
</feature>
<name>A0A553PPX8_TIGCA</name>
<dbReference type="PROSITE" id="PS00452">
    <property type="entry name" value="GUANYLATE_CYCLASE_1"/>
    <property type="match status" value="2"/>
</dbReference>
<feature type="compositionally biased region" description="Polar residues" evidence="17">
    <location>
        <begin position="1480"/>
        <end position="1498"/>
    </location>
</feature>
<feature type="compositionally biased region" description="Acidic residues" evidence="17">
    <location>
        <begin position="1531"/>
        <end position="1542"/>
    </location>
</feature>
<feature type="compositionally biased region" description="Low complexity" evidence="17">
    <location>
        <begin position="1916"/>
        <end position="1928"/>
    </location>
</feature>
<dbReference type="GO" id="GO:0005886">
    <property type="term" value="C:plasma membrane"/>
    <property type="evidence" value="ECO:0007669"/>
    <property type="project" value="InterPro"/>
</dbReference>
<dbReference type="EC" id="4.6.1.1" evidence="4"/>
<keyword evidence="12" id="KW-0115">cAMP biosynthesis</keyword>
<evidence type="ECO:0000313" key="21">
    <source>
        <dbReference type="Proteomes" id="UP000318571"/>
    </source>
</evidence>
<feature type="compositionally biased region" description="Polar residues" evidence="17">
    <location>
        <begin position="1129"/>
        <end position="1139"/>
    </location>
</feature>
<evidence type="ECO:0000256" key="18">
    <source>
        <dbReference type="SAM" id="Phobius"/>
    </source>
</evidence>
<feature type="transmembrane region" description="Helical" evidence="18">
    <location>
        <begin position="773"/>
        <end position="792"/>
    </location>
</feature>
<feature type="compositionally biased region" description="Gly residues" evidence="17">
    <location>
        <begin position="1665"/>
        <end position="1674"/>
    </location>
</feature>
<feature type="compositionally biased region" description="Polar residues" evidence="17">
    <location>
        <begin position="1637"/>
        <end position="1661"/>
    </location>
</feature>
<evidence type="ECO:0000256" key="8">
    <source>
        <dbReference type="ARBA" id="ARBA00022741"/>
    </source>
</evidence>
<dbReference type="InterPro" id="IPR001054">
    <property type="entry name" value="A/G_cyclase"/>
</dbReference>
<evidence type="ECO:0000256" key="15">
    <source>
        <dbReference type="ARBA" id="ARBA00023239"/>
    </source>
</evidence>
<feature type="compositionally biased region" description="Acidic residues" evidence="17">
    <location>
        <begin position="2033"/>
        <end position="2043"/>
    </location>
</feature>
<feature type="compositionally biased region" description="Basic and acidic residues" evidence="17">
    <location>
        <begin position="1520"/>
        <end position="1530"/>
    </location>
</feature>
<feature type="compositionally biased region" description="Pro residues" evidence="17">
    <location>
        <begin position="1433"/>
        <end position="1442"/>
    </location>
</feature>
<feature type="region of interest" description="Disordered" evidence="17">
    <location>
        <begin position="1259"/>
        <end position="1304"/>
    </location>
</feature>
<feature type="compositionally biased region" description="Acidic residues" evidence="17">
    <location>
        <begin position="1887"/>
        <end position="1897"/>
    </location>
</feature>
<feature type="region of interest" description="Disordered" evidence="17">
    <location>
        <begin position="1585"/>
        <end position="1721"/>
    </location>
</feature>
<evidence type="ECO:0000259" key="19">
    <source>
        <dbReference type="PROSITE" id="PS50125"/>
    </source>
</evidence>
<dbReference type="STRING" id="6832.A0A553PPX8"/>
<feature type="region of interest" description="Disordered" evidence="17">
    <location>
        <begin position="1174"/>
        <end position="1229"/>
    </location>
</feature>
<keyword evidence="21" id="KW-1185">Reference proteome</keyword>
<sequence>MDHSVKAMQNHRKEAFSRIFNRHRFENNELEGLFQRYIFKLQHSSISSFVALFIVLTAVLAVLSFVLVQRPTLENMYNSIHCLIFVVIFIFLATKSMEDTYLNYVCYCILLFSLTFVIASLPVSFGLSRQADYARQYVEADGVWQAVLVIFLVYAMLPMKTVVALVFGLTIPFIHLIVSAVFVQNKLGLHAEQLISNSLVFLAVNIVGLLVHNLMEHAQRKAFLDTRNCIAARLEMEDENEKLERLLLSVLPQHVAVEMKQDLISPVSGQFHKIYIQRHENVSILFADIVGFTVLSSQCSAQELVRLLNELFGRFDQLANANNCLRIKILGDCYYCVSGLPEACPEHARNCVEMGLDMIDAIFSVVEATDVKLNMRVGIHTGRVLCGVLGLRKWQYDVWSNDVTTANQMEANGEAGRVHVTQSTLEHLRGEYEVEPGPGMKDHSMGSYFIIPPPRRRKTLLFNSLHVRNAMFPGGKRKPSFKMVSNMVIQLLHSIKYSVEVPFSNMAQQPVEIQKNTITKKLPGGDILSGGQIKVTERFKLRRKRQQGSNLQPTNRVNKFLSQAIEARSIDQEKANHVNLVSLCFRDSNKERLYQEDVDLGFPGSLVCALVLLLLLGGIQAIALPRTTILLLLFLTAFIWISVILMLLLAVRLRCIEWDISRSFLLRLGLTIFSIVLIFTMAQVNAFTCHIDPLCNFDEQCTTQGSCHRWCPLPQYAVLSCLIGFMTVAIFLRLPIMIKCLLLGAMGLVHALLIELSHKPIFTCFDARVSAPVPLDVVSIIVVVIFLFAVALHGRQVEWMARLDFLWQYQAKEEKLDMEALQSSNKRILFNLLPAHVATHFLDNQFRSNLELYSQSYQRVGVLFASITNFHEFYMELDLNNQGVECLRLLNEIIADFDDLVGEERFRAVDKIKTIGSTYMAAVGLIPEFKVADDKDDGGLSAVTYLSQLVEFVFGMREKLQCINENSYNSFMLRVGVNIGPVVAGVIGARKPQYDIWGNTVNVSSRMDSTGVPNQTQCTEDVYEILKSHAYEFQCRGKVKVKGKGEMTTYFLTNRRAPSTMRMDDLMQAPYHHQQQALRGNGSSGMVPPIQPHHYSNMLQTGQIVSNQGPIMVSQPQTSGSTSSGPTQAIHSGSNSSPQIRRPDNYLPPEAPRTARIIPSEHHMHARLPALCEGEHDGEDEPLIPPRTTSTSRGRGGSQPPQIFNQHPRNQLVNDLRSNSGDLSSRLRTPPRALLAMDITQRSAAMTHCATPPRDIHSAAFLNRSSGGGPPPQSEPPPPPAPGGGSGGGGGGPSVSSSMLPPLPTHIHQRRVGEALVRSNPRLRQPPASQYQYPHHFPQGSSSTSRHHHHHHHHNSHHHHHHPQYQLPRFHSEESLASRGGGGGGGIYSSRIHSSADEISSLNRSPSVSSSDESFSRTDFSRTDAEEELSPRSSPPSRPPSHAPWIYPSDIQIDPSSLEVSPKAERRSLPGPAKNKPRTKTNNLPQLPSVGYSPSPTVNKGLGGVPGPSANGKLPSQRRPPSESDFRSEVESELDMGDEDDVQGGGENLCDRLDLPHGVAGVEESCRSAMSYSDIGDSCGSFEFLSGGRPGRRRLSSAATHAKTEDSIQEETNDDEGDYCDDDEEDEDKLFLPKRSAPNNLPNSSDQQNVLRQIQELSSAVGQLGNQGAGGGTGESNQSRKSSRSSQGSANKRSGSGSDRSGGGGAHGKPSLRLSSGKDNLDLYRPVESDVLMNIQKDIQPPPLTQSIIDMDNESKAARLGQRREEMHDEELRYNSTSPGSHHESDVQRMLQQQGLVSKRAKEFEPPEPTAHNKVGFAAIQELARKQEELLMRDSTPVSDNKTEPQDQGAKGAGRFPLEVKTPIQSPPIGLRRFGSFRSKGQASEYENMDSDIQTDDDVSKSEALEEEGVGEPEPETSSSTPPRMQQSPPKPSKIPRPIGAIAALAMPATSKKSLTPERSDPMPNSEQKEIDEFEAEERRLLALEAKVSPGLAFAMTGRWTGGKREEEEMRKMMVQEQEMARARGEVITENTTSEEDSEISDDEIGRQLLQQQQSSHGRLLKDEEPLTDLDAPHSEGNSLYGDDRGHEADMDDTSMSSRASSRLMGESIDSMNAMYDSEYDHLRDGGAVGGMLLPGNLTSDCDESDFFHDDIDIDSDVGNILDNVHVEHIRDMTENMKRSFGVPSKLEHDDEDQSAGAGTSSDQKPSESKEPEPLAAPSKSVPAEPDEQSSKD</sequence>
<evidence type="ECO:0000256" key="7">
    <source>
        <dbReference type="ARBA" id="ARBA00022737"/>
    </source>
</evidence>
<feature type="compositionally biased region" description="Gly residues" evidence="17">
    <location>
        <begin position="1283"/>
        <end position="1293"/>
    </location>
</feature>
<evidence type="ECO:0000256" key="13">
    <source>
        <dbReference type="ARBA" id="ARBA00023136"/>
    </source>
</evidence>
<feature type="compositionally biased region" description="Low complexity" evidence="17">
    <location>
        <begin position="1676"/>
        <end position="1699"/>
    </location>
</feature>
<feature type="region of interest" description="Disordered" evidence="17">
    <location>
        <begin position="1796"/>
        <end position="1815"/>
    </location>
</feature>
<feature type="transmembrane region" description="Helical" evidence="18">
    <location>
        <begin position="162"/>
        <end position="182"/>
    </location>
</feature>
<feature type="transmembrane region" description="Helical" evidence="18">
    <location>
        <begin position="664"/>
        <end position="684"/>
    </location>
</feature>
<comment type="cofactor">
    <cofactor evidence="2">
        <name>Mg(2+)</name>
        <dbReference type="ChEBI" id="CHEBI:18420"/>
    </cofactor>
</comment>
<evidence type="ECO:0000313" key="20">
    <source>
        <dbReference type="EMBL" id="TRY79735.1"/>
    </source>
</evidence>
<dbReference type="Pfam" id="PF16214">
    <property type="entry name" value="AC_N"/>
    <property type="match status" value="1"/>
</dbReference>
<dbReference type="FunFam" id="3.30.70.1230:FF:000001">
    <property type="entry name" value="Adenylate cyclase"/>
    <property type="match status" value="1"/>
</dbReference>
<evidence type="ECO:0000256" key="6">
    <source>
        <dbReference type="ARBA" id="ARBA00022723"/>
    </source>
</evidence>
<feature type="compositionally biased region" description="Acidic residues" evidence="17">
    <location>
        <begin position="1905"/>
        <end position="1915"/>
    </location>
</feature>
<reference evidence="20 21" key="1">
    <citation type="journal article" date="2018" name="Nat. Ecol. Evol.">
        <title>Genomic signatures of mitonuclear coevolution across populations of Tigriopus californicus.</title>
        <authorList>
            <person name="Barreto F.S."/>
            <person name="Watson E.T."/>
            <person name="Lima T.G."/>
            <person name="Willett C.S."/>
            <person name="Edmands S."/>
            <person name="Li W."/>
            <person name="Burton R.S."/>
        </authorList>
    </citation>
    <scope>NUCLEOTIDE SEQUENCE [LARGE SCALE GENOMIC DNA]</scope>
    <source>
        <strain evidence="20 21">San Diego</strain>
    </source>
</reference>
<evidence type="ECO:0000256" key="1">
    <source>
        <dbReference type="ARBA" id="ARBA00001593"/>
    </source>
</evidence>
<comment type="similarity">
    <text evidence="16">Belongs to the adenylyl cyclase class-4/guanylyl cyclase family.</text>
</comment>
<comment type="catalytic activity">
    <reaction evidence="1">
        <text>ATP = 3',5'-cyclic AMP + diphosphate</text>
        <dbReference type="Rhea" id="RHEA:15389"/>
        <dbReference type="ChEBI" id="CHEBI:30616"/>
        <dbReference type="ChEBI" id="CHEBI:33019"/>
        <dbReference type="ChEBI" id="CHEBI:58165"/>
        <dbReference type="EC" id="4.6.1.1"/>
    </reaction>
</comment>
<feature type="transmembrane region" description="Helical" evidence="18">
    <location>
        <begin position="142"/>
        <end position="157"/>
    </location>
</feature>
<feature type="region of interest" description="Disordered" evidence="17">
    <location>
        <begin position="1738"/>
        <end position="1791"/>
    </location>
</feature>
<keyword evidence="11 18" id="KW-1133">Transmembrane helix</keyword>
<dbReference type="GO" id="GO:0004016">
    <property type="term" value="F:adenylate cyclase activity"/>
    <property type="evidence" value="ECO:0007669"/>
    <property type="project" value="UniProtKB-EC"/>
</dbReference>
<dbReference type="InterPro" id="IPR029787">
    <property type="entry name" value="Nucleotide_cyclase"/>
</dbReference>
<dbReference type="EMBL" id="VCGU01000002">
    <property type="protein sequence ID" value="TRY79735.1"/>
    <property type="molecule type" value="Genomic_DNA"/>
</dbReference>
<feature type="compositionally biased region" description="Basic residues" evidence="17">
    <location>
        <begin position="1345"/>
        <end position="1363"/>
    </location>
</feature>
<keyword evidence="8" id="KW-0547">Nucleotide-binding</keyword>
<dbReference type="InterPro" id="IPR032628">
    <property type="entry name" value="AC_N"/>
</dbReference>
<keyword evidence="5 18" id="KW-0812">Transmembrane</keyword>